<dbReference type="InterPro" id="IPR000528">
    <property type="entry name" value="Plant_nsLTP"/>
</dbReference>
<comment type="similarity">
    <text evidence="1 3">Belongs to the plant LTP family.</text>
</comment>
<keyword evidence="4" id="KW-0732">Signal</keyword>
<dbReference type="GO" id="GO:0006869">
    <property type="term" value="P:lipid transport"/>
    <property type="evidence" value="ECO:0007669"/>
    <property type="project" value="InterPro"/>
</dbReference>
<dbReference type="CDD" id="cd01960">
    <property type="entry name" value="nsLTP1"/>
    <property type="match status" value="1"/>
</dbReference>
<evidence type="ECO:0000259" key="5">
    <source>
        <dbReference type="SMART" id="SM00499"/>
    </source>
</evidence>
<proteinExistence type="inferred from homology"/>
<evidence type="ECO:0000256" key="3">
    <source>
        <dbReference type="RuleBase" id="RU000628"/>
    </source>
</evidence>
<evidence type="ECO:0000256" key="4">
    <source>
        <dbReference type="SAM" id="SignalP"/>
    </source>
</evidence>
<dbReference type="SUPFAM" id="SSF47699">
    <property type="entry name" value="Bifunctional inhibitor/lipid-transfer protein/seed storage 2S albumin"/>
    <property type="match status" value="1"/>
</dbReference>
<evidence type="ECO:0000256" key="1">
    <source>
        <dbReference type="ARBA" id="ARBA00009748"/>
    </source>
</evidence>
<accession>A0AAV8SZY9</accession>
<comment type="function">
    <text evidence="3">Plant non-specific lipid-transfer proteins transfer phospholipids as well as galactolipids across membranes. May play a role in wax or cutin deposition in the cell walls of expanding epidermal cells and certain secretory tissues.</text>
</comment>
<dbReference type="Pfam" id="PF00234">
    <property type="entry name" value="Tryp_alpha_amyl"/>
    <property type="match status" value="1"/>
</dbReference>
<sequence length="122" mass="12826">MACLKLVCLVLACMLVAAPVTVRAVIACNTVSSKLAPCINFLKNGGTVPATCCGGVTSVQSSARTTADRQQVCECLKQAAGRITGLDTRNANALPKICKVNIPYPISTTTNCKTVRDKDSFF</sequence>
<keyword evidence="7" id="KW-1185">Reference proteome</keyword>
<dbReference type="PRINTS" id="PR00382">
    <property type="entry name" value="LIPIDTRNSFER"/>
</dbReference>
<feature type="signal peptide" evidence="4">
    <location>
        <begin position="1"/>
        <end position="24"/>
    </location>
</feature>
<comment type="caution">
    <text evidence="6">The sequence shown here is derived from an EMBL/GenBank/DDBJ whole genome shotgun (WGS) entry which is preliminary data.</text>
</comment>
<dbReference type="PANTHER" id="PTHR33076">
    <property type="entry name" value="NON-SPECIFIC LIPID-TRANSFER PROTEIN 2-RELATED"/>
    <property type="match status" value="1"/>
</dbReference>
<evidence type="ECO:0000313" key="7">
    <source>
        <dbReference type="Proteomes" id="UP001159364"/>
    </source>
</evidence>
<dbReference type="AlphaFoldDB" id="A0AAV8SZY9"/>
<evidence type="ECO:0000313" key="6">
    <source>
        <dbReference type="EMBL" id="KAJ8759721.1"/>
    </source>
</evidence>
<reference evidence="6 7" key="1">
    <citation type="submission" date="2021-09" db="EMBL/GenBank/DDBJ databases">
        <title>Genomic insights and catalytic innovation underlie evolution of tropane alkaloids biosynthesis.</title>
        <authorList>
            <person name="Wang Y.-J."/>
            <person name="Tian T."/>
            <person name="Huang J.-P."/>
            <person name="Huang S.-X."/>
        </authorList>
    </citation>
    <scope>NUCLEOTIDE SEQUENCE [LARGE SCALE GENOMIC DNA]</scope>
    <source>
        <strain evidence="6">KIB-2018</strain>
        <tissue evidence="6">Leaf</tissue>
    </source>
</reference>
<evidence type="ECO:0000256" key="2">
    <source>
        <dbReference type="ARBA" id="ARBA00023157"/>
    </source>
</evidence>
<dbReference type="InterPro" id="IPR016140">
    <property type="entry name" value="Bifunc_inhib/LTP/seed_store"/>
</dbReference>
<protein>
    <recommendedName>
        <fullName evidence="3">Non-specific lipid-transfer protein</fullName>
    </recommendedName>
</protein>
<feature type="domain" description="Bifunctional inhibitor/plant lipid transfer protein/seed storage helical" evidence="5">
    <location>
        <begin position="28"/>
        <end position="112"/>
    </location>
</feature>
<dbReference type="PROSITE" id="PS00597">
    <property type="entry name" value="PLANT_LTP"/>
    <property type="match status" value="1"/>
</dbReference>
<name>A0AAV8SZY9_9ROSI</name>
<dbReference type="Gene3D" id="1.10.110.10">
    <property type="entry name" value="Plant lipid-transfer and hydrophobic proteins"/>
    <property type="match status" value="1"/>
</dbReference>
<keyword evidence="3" id="KW-0813">Transport</keyword>
<dbReference type="GO" id="GO:0008289">
    <property type="term" value="F:lipid binding"/>
    <property type="evidence" value="ECO:0007669"/>
    <property type="project" value="UniProtKB-KW"/>
</dbReference>
<feature type="chain" id="PRO_5043339358" description="Non-specific lipid-transfer protein" evidence="4">
    <location>
        <begin position="25"/>
        <end position="122"/>
    </location>
</feature>
<keyword evidence="3" id="KW-0446">Lipid-binding</keyword>
<organism evidence="6 7">
    <name type="scientific">Erythroxylum novogranatense</name>
    <dbReference type="NCBI Taxonomy" id="1862640"/>
    <lineage>
        <taxon>Eukaryota</taxon>
        <taxon>Viridiplantae</taxon>
        <taxon>Streptophyta</taxon>
        <taxon>Embryophyta</taxon>
        <taxon>Tracheophyta</taxon>
        <taxon>Spermatophyta</taxon>
        <taxon>Magnoliopsida</taxon>
        <taxon>eudicotyledons</taxon>
        <taxon>Gunneridae</taxon>
        <taxon>Pentapetalae</taxon>
        <taxon>rosids</taxon>
        <taxon>fabids</taxon>
        <taxon>Malpighiales</taxon>
        <taxon>Erythroxylaceae</taxon>
        <taxon>Erythroxylum</taxon>
    </lineage>
</organism>
<dbReference type="Proteomes" id="UP001159364">
    <property type="component" value="Linkage Group LG07"/>
</dbReference>
<gene>
    <name evidence="6" type="ORF">K2173_009822</name>
</gene>
<keyword evidence="2" id="KW-1015">Disulfide bond</keyword>
<dbReference type="InterPro" id="IPR036312">
    <property type="entry name" value="Bifun_inhib/LTP/seed_sf"/>
</dbReference>
<dbReference type="EMBL" id="JAIWQS010000007">
    <property type="protein sequence ID" value="KAJ8759721.1"/>
    <property type="molecule type" value="Genomic_DNA"/>
</dbReference>
<dbReference type="SMART" id="SM00499">
    <property type="entry name" value="AAI"/>
    <property type="match status" value="1"/>
</dbReference>